<dbReference type="EMBL" id="CAEKDK010000002">
    <property type="protein sequence ID" value="CAB4269555.1"/>
    <property type="molecule type" value="Genomic_DNA"/>
</dbReference>
<gene>
    <name evidence="2" type="ORF">CURHAP_LOCUS15245</name>
</gene>
<evidence type="ECO:0000313" key="2">
    <source>
        <dbReference type="EMBL" id="CAB4269555.1"/>
    </source>
</evidence>
<reference evidence="2 3" key="1">
    <citation type="submission" date="2020-05" db="EMBL/GenBank/DDBJ databases">
        <authorList>
            <person name="Campoy J."/>
            <person name="Schneeberger K."/>
            <person name="Spophaly S."/>
        </authorList>
    </citation>
    <scope>NUCLEOTIDE SEQUENCE [LARGE SCALE GENOMIC DNA]</scope>
    <source>
        <strain evidence="2">PruArmRojPasFocal</strain>
    </source>
</reference>
<evidence type="ECO:0000259" key="1">
    <source>
        <dbReference type="Pfam" id="PF08164"/>
    </source>
</evidence>
<protein>
    <recommendedName>
        <fullName evidence="1">Apoptosis-antagonizing transcription factor C-terminal domain-containing protein</fullName>
    </recommendedName>
</protein>
<dbReference type="PANTHER" id="PTHR15565">
    <property type="entry name" value="AATF PROTEIN APOPTOSIS ANTAGONIZING TRANSCRIPTION FACTOR"/>
    <property type="match status" value="1"/>
</dbReference>
<name>A0A6J5U363_PRUAR</name>
<dbReference type="PANTHER" id="PTHR15565:SF0">
    <property type="entry name" value="PROTEIN AATF"/>
    <property type="match status" value="1"/>
</dbReference>
<dbReference type="InterPro" id="IPR039223">
    <property type="entry name" value="AATF/Bfr2"/>
</dbReference>
<feature type="domain" description="Apoptosis-antagonizing transcription factor C-terminal" evidence="1">
    <location>
        <begin position="168"/>
        <end position="230"/>
    </location>
</feature>
<dbReference type="Proteomes" id="UP000507222">
    <property type="component" value="Unassembled WGS sequence"/>
</dbReference>
<accession>A0A6J5U363</accession>
<evidence type="ECO:0000313" key="3">
    <source>
        <dbReference type="Proteomes" id="UP000507222"/>
    </source>
</evidence>
<dbReference type="InterPro" id="IPR012617">
    <property type="entry name" value="AATF_C"/>
</dbReference>
<dbReference type="GO" id="GO:0005730">
    <property type="term" value="C:nucleolus"/>
    <property type="evidence" value="ECO:0007669"/>
    <property type="project" value="TreeGrafter"/>
</dbReference>
<sequence length="253" mass="28149">MVPELNNLVGLKNQKRASVVKWGCMVPRRSTEAGAVMDFKAGLLENRIKVLSARYLGKSGRAKHLESSDNIGADGDGGLATDFSVAFKKNGRGKTQVTTGSAAIKSKLHAFNQNISEQVASYMRDPSRMVKQMQMRRSAVGVFDTETQCESGAQADGDPELLDDSEFYQQLLKEFFETIDPASSETAFYSLKKLHAKKRKIVDRRASKSRKIRYNVHEKIVNFMAPEPMTLPTMVPDLNNLFGLKNQKRASVV</sequence>
<dbReference type="AlphaFoldDB" id="A0A6J5U363"/>
<proteinExistence type="predicted"/>
<organism evidence="2 3">
    <name type="scientific">Prunus armeniaca</name>
    <name type="common">Apricot</name>
    <name type="synonym">Armeniaca vulgaris</name>
    <dbReference type="NCBI Taxonomy" id="36596"/>
    <lineage>
        <taxon>Eukaryota</taxon>
        <taxon>Viridiplantae</taxon>
        <taxon>Streptophyta</taxon>
        <taxon>Embryophyta</taxon>
        <taxon>Tracheophyta</taxon>
        <taxon>Spermatophyta</taxon>
        <taxon>Magnoliopsida</taxon>
        <taxon>eudicotyledons</taxon>
        <taxon>Gunneridae</taxon>
        <taxon>Pentapetalae</taxon>
        <taxon>rosids</taxon>
        <taxon>fabids</taxon>
        <taxon>Rosales</taxon>
        <taxon>Rosaceae</taxon>
        <taxon>Amygdaloideae</taxon>
        <taxon>Amygdaleae</taxon>
        <taxon>Prunus</taxon>
    </lineage>
</organism>
<dbReference type="Pfam" id="PF08164">
    <property type="entry name" value="TRAUB"/>
    <property type="match status" value="1"/>
</dbReference>